<comment type="caution">
    <text evidence="3">The sequence shown here is derived from an EMBL/GenBank/DDBJ whole genome shotgun (WGS) entry which is preliminary data.</text>
</comment>
<dbReference type="OrthoDB" id="8603558at2"/>
<feature type="domain" description="DUF305" evidence="2">
    <location>
        <begin position="27"/>
        <end position="113"/>
    </location>
</feature>
<dbReference type="PANTHER" id="PTHR36933">
    <property type="entry name" value="SLL0788 PROTEIN"/>
    <property type="match status" value="1"/>
</dbReference>
<dbReference type="Pfam" id="PF03713">
    <property type="entry name" value="DUF305"/>
    <property type="match status" value="1"/>
</dbReference>
<evidence type="ECO:0000259" key="2">
    <source>
        <dbReference type="Pfam" id="PF03713"/>
    </source>
</evidence>
<protein>
    <submittedName>
        <fullName evidence="3">DUF305 domain-containing protein</fullName>
    </submittedName>
</protein>
<organism evidence="3 4">
    <name type="scientific">Crenobacter intestini</name>
    <dbReference type="NCBI Taxonomy" id="2563443"/>
    <lineage>
        <taxon>Bacteria</taxon>
        <taxon>Pseudomonadati</taxon>
        <taxon>Pseudomonadota</taxon>
        <taxon>Betaproteobacteria</taxon>
        <taxon>Neisseriales</taxon>
        <taxon>Neisseriaceae</taxon>
        <taxon>Crenobacter</taxon>
    </lineage>
</organism>
<feature type="region of interest" description="Disordered" evidence="1">
    <location>
        <begin position="1"/>
        <end position="32"/>
    </location>
</feature>
<feature type="compositionally biased region" description="Low complexity" evidence="1">
    <location>
        <begin position="13"/>
        <end position="32"/>
    </location>
</feature>
<dbReference type="EMBL" id="STGJ01000007">
    <property type="protein sequence ID" value="TIC83506.1"/>
    <property type="molecule type" value="Genomic_DNA"/>
</dbReference>
<evidence type="ECO:0000256" key="1">
    <source>
        <dbReference type="SAM" id="MobiDB-lite"/>
    </source>
</evidence>
<dbReference type="InterPro" id="IPR005183">
    <property type="entry name" value="DUF305_CopM-like"/>
</dbReference>
<dbReference type="AlphaFoldDB" id="A0A4T0UXL8"/>
<dbReference type="InterPro" id="IPR012347">
    <property type="entry name" value="Ferritin-like"/>
</dbReference>
<keyword evidence="4" id="KW-1185">Reference proteome</keyword>
<accession>A0A4T0UXL8</accession>
<proteinExistence type="predicted"/>
<sequence>MASQNACPMAGTMPHGSHMMPGGHPMMHGAPADASASTRAYIAAHGKMMRGMNIAYSGDADRDFMAGMIPHHQGAVEMARVVLQHGKDPEVRKLAQDVIAAQEKEIAQMQNWLATHPLK</sequence>
<gene>
    <name evidence="3" type="ORF">E5K04_07620</name>
</gene>
<dbReference type="Gene3D" id="1.20.1260.10">
    <property type="match status" value="1"/>
</dbReference>
<dbReference type="PANTHER" id="PTHR36933:SF1">
    <property type="entry name" value="SLL0788 PROTEIN"/>
    <property type="match status" value="1"/>
</dbReference>
<reference evidence="3 4" key="1">
    <citation type="submission" date="2019-04" db="EMBL/GenBank/DDBJ databases">
        <title>Crenobacter sp. nov.</title>
        <authorList>
            <person name="Shi S."/>
        </authorList>
    </citation>
    <scope>NUCLEOTIDE SEQUENCE [LARGE SCALE GENOMIC DNA]</scope>
    <source>
        <strain evidence="3 4">GY 70310</strain>
    </source>
</reference>
<evidence type="ECO:0000313" key="3">
    <source>
        <dbReference type="EMBL" id="TIC83506.1"/>
    </source>
</evidence>
<evidence type="ECO:0000313" key="4">
    <source>
        <dbReference type="Proteomes" id="UP000308891"/>
    </source>
</evidence>
<dbReference type="Proteomes" id="UP000308891">
    <property type="component" value="Unassembled WGS sequence"/>
</dbReference>
<name>A0A4T0UXL8_9NEIS</name>